<dbReference type="AlphaFoldDB" id="X1Q327"/>
<evidence type="ECO:0000256" key="1">
    <source>
        <dbReference type="SAM" id="MobiDB-lite"/>
    </source>
</evidence>
<feature type="region of interest" description="Disordered" evidence="1">
    <location>
        <begin position="1"/>
        <end position="22"/>
    </location>
</feature>
<organism evidence="2">
    <name type="scientific">marine sediment metagenome</name>
    <dbReference type="NCBI Taxonomy" id="412755"/>
    <lineage>
        <taxon>unclassified sequences</taxon>
        <taxon>metagenomes</taxon>
        <taxon>ecological metagenomes</taxon>
    </lineage>
</organism>
<comment type="caution">
    <text evidence="2">The sequence shown here is derived from an EMBL/GenBank/DDBJ whole genome shotgun (WGS) entry which is preliminary data.</text>
</comment>
<dbReference type="EMBL" id="BARV01042593">
    <property type="protein sequence ID" value="GAI49156.1"/>
    <property type="molecule type" value="Genomic_DNA"/>
</dbReference>
<feature type="non-terminal residue" evidence="2">
    <location>
        <position position="1"/>
    </location>
</feature>
<protein>
    <submittedName>
        <fullName evidence="2">Uncharacterized protein</fullName>
    </submittedName>
</protein>
<evidence type="ECO:0000313" key="2">
    <source>
        <dbReference type="EMBL" id="GAI49156.1"/>
    </source>
</evidence>
<name>X1Q327_9ZZZZ</name>
<sequence>ASPWRTDSAVAKERQGRESHPKILAVLQSGQWDIL</sequence>
<feature type="compositionally biased region" description="Basic and acidic residues" evidence="1">
    <location>
        <begin position="10"/>
        <end position="21"/>
    </location>
</feature>
<accession>X1Q327</accession>
<reference evidence="2" key="1">
    <citation type="journal article" date="2014" name="Front. Microbiol.">
        <title>High frequency of phylogenetically diverse reductive dehalogenase-homologous genes in deep subseafloor sedimentary metagenomes.</title>
        <authorList>
            <person name="Kawai M."/>
            <person name="Futagami T."/>
            <person name="Toyoda A."/>
            <person name="Takaki Y."/>
            <person name="Nishi S."/>
            <person name="Hori S."/>
            <person name="Arai W."/>
            <person name="Tsubouchi T."/>
            <person name="Morono Y."/>
            <person name="Uchiyama I."/>
            <person name="Ito T."/>
            <person name="Fujiyama A."/>
            <person name="Inagaki F."/>
            <person name="Takami H."/>
        </authorList>
    </citation>
    <scope>NUCLEOTIDE SEQUENCE</scope>
    <source>
        <strain evidence="2">Expedition CK06-06</strain>
    </source>
</reference>
<gene>
    <name evidence="2" type="ORF">S06H3_63982</name>
</gene>
<proteinExistence type="predicted"/>